<comment type="caution">
    <text evidence="2">The sequence shown here is derived from an EMBL/GenBank/DDBJ whole genome shotgun (WGS) entry which is preliminary data.</text>
</comment>
<organism evidence="2 3">
    <name type="scientific">Pleurodeles waltl</name>
    <name type="common">Iberian ribbed newt</name>
    <dbReference type="NCBI Taxonomy" id="8319"/>
    <lineage>
        <taxon>Eukaryota</taxon>
        <taxon>Metazoa</taxon>
        <taxon>Chordata</taxon>
        <taxon>Craniata</taxon>
        <taxon>Vertebrata</taxon>
        <taxon>Euteleostomi</taxon>
        <taxon>Amphibia</taxon>
        <taxon>Batrachia</taxon>
        <taxon>Caudata</taxon>
        <taxon>Salamandroidea</taxon>
        <taxon>Salamandridae</taxon>
        <taxon>Pleurodelinae</taxon>
        <taxon>Pleurodeles</taxon>
    </lineage>
</organism>
<proteinExistence type="predicted"/>
<reference evidence="2" key="1">
    <citation type="journal article" date="2022" name="bioRxiv">
        <title>Sequencing and chromosome-scale assembly of the giantPleurodeles waltlgenome.</title>
        <authorList>
            <person name="Brown T."/>
            <person name="Elewa A."/>
            <person name="Iarovenko S."/>
            <person name="Subramanian E."/>
            <person name="Araus A.J."/>
            <person name="Petzold A."/>
            <person name="Susuki M."/>
            <person name="Suzuki K.-i.T."/>
            <person name="Hayashi T."/>
            <person name="Toyoda A."/>
            <person name="Oliveira C."/>
            <person name="Osipova E."/>
            <person name="Leigh N.D."/>
            <person name="Simon A."/>
            <person name="Yun M.H."/>
        </authorList>
    </citation>
    <scope>NUCLEOTIDE SEQUENCE</scope>
    <source>
        <strain evidence="2">20211129_DDA</strain>
        <tissue evidence="2">Liver</tissue>
    </source>
</reference>
<evidence type="ECO:0000313" key="2">
    <source>
        <dbReference type="EMBL" id="KAJ1116416.1"/>
    </source>
</evidence>
<accession>A0AAV7NKC0</accession>
<gene>
    <name evidence="2" type="ORF">NDU88_004628</name>
</gene>
<sequence>MAAPNRRQKCGAALGPTSWVGITAARPLGRPRVQWLKRAVARQLASTRVSRTQIWILIRPPGSPHAACEAGAAAGAQTRAPEKAEPPTAPPVQQLFTRLSLRAGR</sequence>
<evidence type="ECO:0000313" key="3">
    <source>
        <dbReference type="Proteomes" id="UP001066276"/>
    </source>
</evidence>
<feature type="region of interest" description="Disordered" evidence="1">
    <location>
        <begin position="72"/>
        <end position="91"/>
    </location>
</feature>
<dbReference type="Proteomes" id="UP001066276">
    <property type="component" value="Chromosome 8"/>
</dbReference>
<evidence type="ECO:0000256" key="1">
    <source>
        <dbReference type="SAM" id="MobiDB-lite"/>
    </source>
</evidence>
<protein>
    <submittedName>
        <fullName evidence="2">Uncharacterized protein</fullName>
    </submittedName>
</protein>
<keyword evidence="3" id="KW-1185">Reference proteome</keyword>
<dbReference type="AlphaFoldDB" id="A0AAV7NKC0"/>
<dbReference type="EMBL" id="JANPWB010000012">
    <property type="protein sequence ID" value="KAJ1116416.1"/>
    <property type="molecule type" value="Genomic_DNA"/>
</dbReference>
<name>A0AAV7NKC0_PLEWA</name>